<dbReference type="Pfam" id="PF13359">
    <property type="entry name" value="DDE_Tnp_4"/>
    <property type="match status" value="1"/>
</dbReference>
<dbReference type="PANTHER" id="PTHR23080">
    <property type="entry name" value="THAP DOMAIN PROTEIN"/>
    <property type="match status" value="1"/>
</dbReference>
<reference evidence="8" key="1">
    <citation type="submission" date="2022-11" db="EMBL/GenBank/DDBJ databases">
        <title>Centuries of genome instability and evolution in soft-shell clam transmissible cancer (bioRxiv).</title>
        <authorList>
            <person name="Hart S.F.M."/>
            <person name="Yonemitsu M.A."/>
            <person name="Giersch R.M."/>
            <person name="Beal B.F."/>
            <person name="Arriagada G."/>
            <person name="Davis B.W."/>
            <person name="Ostrander E.A."/>
            <person name="Goff S.P."/>
            <person name="Metzger M.J."/>
        </authorList>
    </citation>
    <scope>NUCLEOTIDE SEQUENCE</scope>
    <source>
        <strain evidence="8">MELC-2E11</strain>
        <tissue evidence="8">Siphon/mantle</tissue>
    </source>
</reference>
<dbReference type="InterPro" id="IPR006612">
    <property type="entry name" value="THAP_Znf"/>
</dbReference>
<evidence type="ECO:0000256" key="2">
    <source>
        <dbReference type="ARBA" id="ARBA00022723"/>
    </source>
</evidence>
<keyword evidence="3 6" id="KW-0863">Zinc-finger</keyword>
<evidence type="ECO:0000256" key="5">
    <source>
        <dbReference type="ARBA" id="ARBA00023125"/>
    </source>
</evidence>
<evidence type="ECO:0000313" key="9">
    <source>
        <dbReference type="Proteomes" id="UP001164746"/>
    </source>
</evidence>
<dbReference type="InterPro" id="IPR027805">
    <property type="entry name" value="Transposase_HTH_dom"/>
</dbReference>
<evidence type="ECO:0000256" key="1">
    <source>
        <dbReference type="ARBA" id="ARBA00001968"/>
    </source>
</evidence>
<comment type="cofactor">
    <cofactor evidence="1">
        <name>a divalent metal cation</name>
        <dbReference type="ChEBI" id="CHEBI:60240"/>
    </cofactor>
</comment>
<evidence type="ECO:0000256" key="3">
    <source>
        <dbReference type="ARBA" id="ARBA00022771"/>
    </source>
</evidence>
<gene>
    <name evidence="8" type="ORF">MAR_006458</name>
</gene>
<evidence type="ECO:0000259" key="7">
    <source>
        <dbReference type="PROSITE" id="PS50950"/>
    </source>
</evidence>
<dbReference type="Pfam" id="PF05485">
    <property type="entry name" value="THAP"/>
    <property type="match status" value="1"/>
</dbReference>
<keyword evidence="2" id="KW-0479">Metal-binding</keyword>
<keyword evidence="5 6" id="KW-0238">DNA-binding</keyword>
<dbReference type="PROSITE" id="PS50950">
    <property type="entry name" value="ZF_THAP"/>
    <property type="match status" value="1"/>
</dbReference>
<dbReference type="SMART" id="SM00980">
    <property type="entry name" value="THAP"/>
    <property type="match status" value="1"/>
</dbReference>
<proteinExistence type="predicted"/>
<dbReference type="SUPFAM" id="SSF57716">
    <property type="entry name" value="Glucocorticoid receptor-like (DNA-binding domain)"/>
    <property type="match status" value="1"/>
</dbReference>
<dbReference type="Proteomes" id="UP001164746">
    <property type="component" value="Chromosome 1"/>
</dbReference>
<organism evidence="8 9">
    <name type="scientific">Mya arenaria</name>
    <name type="common">Soft-shell clam</name>
    <dbReference type="NCBI Taxonomy" id="6604"/>
    <lineage>
        <taxon>Eukaryota</taxon>
        <taxon>Metazoa</taxon>
        <taxon>Spiralia</taxon>
        <taxon>Lophotrochozoa</taxon>
        <taxon>Mollusca</taxon>
        <taxon>Bivalvia</taxon>
        <taxon>Autobranchia</taxon>
        <taxon>Heteroconchia</taxon>
        <taxon>Euheterodonta</taxon>
        <taxon>Imparidentia</taxon>
        <taxon>Neoheterodontei</taxon>
        <taxon>Myida</taxon>
        <taxon>Myoidea</taxon>
        <taxon>Myidae</taxon>
        <taxon>Mya</taxon>
    </lineage>
</organism>
<dbReference type="InterPro" id="IPR027806">
    <property type="entry name" value="HARBI1_dom"/>
</dbReference>
<evidence type="ECO:0000313" key="8">
    <source>
        <dbReference type="EMBL" id="WAQ93987.1"/>
    </source>
</evidence>
<dbReference type="Pfam" id="PF13613">
    <property type="entry name" value="HTH_Tnp_4"/>
    <property type="match status" value="1"/>
</dbReference>
<evidence type="ECO:0000256" key="6">
    <source>
        <dbReference type="PROSITE-ProRule" id="PRU00309"/>
    </source>
</evidence>
<accession>A0ABY7D8J6</accession>
<name>A0ABY7D8J6_MYAAR</name>
<protein>
    <recommendedName>
        <fullName evidence="7">THAP-type domain-containing protein</fullName>
    </recommendedName>
</protein>
<dbReference type="EMBL" id="CP111012">
    <property type="protein sequence ID" value="WAQ93987.1"/>
    <property type="molecule type" value="Genomic_DNA"/>
</dbReference>
<sequence>MVIKCAVLGCSNRKDREKDFKYYRLPAIVSNQGEECEKLSSERRREWLANMNQCFKNKNLDNVRICSEHFVSGKKADLYDRTNPDWCPTLWLGGSNPEPVVSTPLHSATPHVDRYKRVQERSKRKRLELIQNDEESTFESSDSGCEGVASQTDMDGIFINSMDSEIRRLREENLKLKKDNVVCLSKEDFEGNCEKVKHLTGLSTFALLMTLFSYLEPHLQPSGVLDQFRMMILTLMRLRLNLSVLFLSYEFGISQSSVSRIFSSVIDTMFARMKPFIHWPERETLQKTMPMQFRKHFGKRCCVIIDCFEVFIERPSNLKARAETWSSYKHHNTIKFLIGITPQGTVSFISRGWGGRVSDKYITEHSGFLNNIVPGDLILADRGFDIRDSVGTLCAQVNIPAFTKGRNQLSPTDVETTRNIANVRIHVERVIGTVRQKYSFLNGTIPIRFLMTKDSDFTVIDKIAHVCCSLVNLNDSVVDFN</sequence>
<keyword evidence="9" id="KW-1185">Reference proteome</keyword>
<feature type="domain" description="THAP-type" evidence="7">
    <location>
        <begin position="1"/>
        <end position="91"/>
    </location>
</feature>
<keyword evidence="4" id="KW-0862">Zinc</keyword>
<evidence type="ECO:0000256" key="4">
    <source>
        <dbReference type="ARBA" id="ARBA00022833"/>
    </source>
</evidence>